<dbReference type="EnsemblPlants" id="KEH40651">
    <property type="protein sequence ID" value="KEH40651"/>
    <property type="gene ID" value="MTR_1g032740"/>
</dbReference>
<dbReference type="Proteomes" id="UP000265566">
    <property type="component" value="Chromosome 1"/>
</dbReference>
<name>A0A072VGC1_MEDTR</name>
<keyword evidence="5" id="KW-1185">Reference proteome</keyword>
<dbReference type="Gramene" id="rna1590">
    <property type="protein sequence ID" value="RHN78075.1"/>
    <property type="gene ID" value="gene1590"/>
</dbReference>
<evidence type="ECO:0000313" key="6">
    <source>
        <dbReference type="Proteomes" id="UP000265566"/>
    </source>
</evidence>
<dbReference type="HOGENOM" id="CLU_2018582_0_0_1"/>
<evidence type="ECO:0000256" key="1">
    <source>
        <dbReference type="SAM" id="MobiDB-lite"/>
    </source>
</evidence>
<evidence type="ECO:0000313" key="3">
    <source>
        <dbReference type="EMBL" id="RHN78075.1"/>
    </source>
</evidence>
<sequence length="123" mass="14796">MTRDTSCESMMRNKGKHQKGVRNLFKDNNFRDWFHKGMKQNRFRSHKQETETKQNTKRLMSETETATQNGISNSLKEIYQFWLKLGFQYHFNLVDIVEKNINITILEDFDVNDFFFQTSEASR</sequence>
<reference evidence="2 5" key="2">
    <citation type="journal article" date="2014" name="BMC Genomics">
        <title>An improved genome release (version Mt4.0) for the model legume Medicago truncatula.</title>
        <authorList>
            <person name="Tang H."/>
            <person name="Krishnakumar V."/>
            <person name="Bidwell S."/>
            <person name="Rosen B."/>
            <person name="Chan A."/>
            <person name="Zhou S."/>
            <person name="Gentzbittel L."/>
            <person name="Childs K.L."/>
            <person name="Yandell M."/>
            <person name="Gundlach H."/>
            <person name="Mayer K.F."/>
            <person name="Schwartz D.C."/>
            <person name="Town C.D."/>
        </authorList>
    </citation>
    <scope>GENOME REANNOTATION</scope>
    <source>
        <strain evidence="2">A17</strain>
        <strain evidence="4 5">cv. Jemalong A17</strain>
    </source>
</reference>
<dbReference type="AlphaFoldDB" id="A0A072VGC1"/>
<dbReference type="EMBL" id="CM001217">
    <property type="protein sequence ID" value="KEH40651.1"/>
    <property type="molecule type" value="Genomic_DNA"/>
</dbReference>
<protein>
    <submittedName>
        <fullName evidence="2 4">Uncharacterized protein</fullName>
    </submittedName>
</protein>
<evidence type="ECO:0000313" key="4">
    <source>
        <dbReference type="EnsemblPlants" id="KEH40651"/>
    </source>
</evidence>
<reference evidence="4" key="3">
    <citation type="submission" date="2015-04" db="UniProtKB">
        <authorList>
            <consortium name="EnsemblPlants"/>
        </authorList>
    </citation>
    <scope>IDENTIFICATION</scope>
    <source>
        <strain evidence="4">cv. Jemalong A17</strain>
    </source>
</reference>
<reference evidence="2 5" key="1">
    <citation type="journal article" date="2011" name="Nature">
        <title>The Medicago genome provides insight into the evolution of rhizobial symbioses.</title>
        <authorList>
            <person name="Young N.D."/>
            <person name="Debelle F."/>
            <person name="Oldroyd G.E."/>
            <person name="Geurts R."/>
            <person name="Cannon S.B."/>
            <person name="Udvardi M.K."/>
            <person name="Benedito V.A."/>
            <person name="Mayer K.F."/>
            <person name="Gouzy J."/>
            <person name="Schoof H."/>
            <person name="Van de Peer Y."/>
            <person name="Proost S."/>
            <person name="Cook D.R."/>
            <person name="Meyers B.C."/>
            <person name="Spannagl M."/>
            <person name="Cheung F."/>
            <person name="De Mita S."/>
            <person name="Krishnakumar V."/>
            <person name="Gundlach H."/>
            <person name="Zhou S."/>
            <person name="Mudge J."/>
            <person name="Bharti A.K."/>
            <person name="Murray J.D."/>
            <person name="Naoumkina M.A."/>
            <person name="Rosen B."/>
            <person name="Silverstein K.A."/>
            <person name="Tang H."/>
            <person name="Rombauts S."/>
            <person name="Zhao P.X."/>
            <person name="Zhou P."/>
            <person name="Barbe V."/>
            <person name="Bardou P."/>
            <person name="Bechner M."/>
            <person name="Bellec A."/>
            <person name="Berger A."/>
            <person name="Berges H."/>
            <person name="Bidwell S."/>
            <person name="Bisseling T."/>
            <person name="Choisne N."/>
            <person name="Couloux A."/>
            <person name="Denny R."/>
            <person name="Deshpande S."/>
            <person name="Dai X."/>
            <person name="Doyle J.J."/>
            <person name="Dudez A.M."/>
            <person name="Farmer A.D."/>
            <person name="Fouteau S."/>
            <person name="Franken C."/>
            <person name="Gibelin C."/>
            <person name="Gish J."/>
            <person name="Goldstein S."/>
            <person name="Gonzalez A.J."/>
            <person name="Green P.J."/>
            <person name="Hallab A."/>
            <person name="Hartog M."/>
            <person name="Hua A."/>
            <person name="Humphray S.J."/>
            <person name="Jeong D.H."/>
            <person name="Jing Y."/>
            <person name="Jocker A."/>
            <person name="Kenton S.M."/>
            <person name="Kim D.J."/>
            <person name="Klee K."/>
            <person name="Lai H."/>
            <person name="Lang C."/>
            <person name="Lin S."/>
            <person name="Macmil S.L."/>
            <person name="Magdelenat G."/>
            <person name="Matthews L."/>
            <person name="McCorrison J."/>
            <person name="Monaghan E.L."/>
            <person name="Mun J.H."/>
            <person name="Najar F.Z."/>
            <person name="Nicholson C."/>
            <person name="Noirot C."/>
            <person name="O'Bleness M."/>
            <person name="Paule C.R."/>
            <person name="Poulain J."/>
            <person name="Prion F."/>
            <person name="Qin B."/>
            <person name="Qu C."/>
            <person name="Retzel E.F."/>
            <person name="Riddle C."/>
            <person name="Sallet E."/>
            <person name="Samain S."/>
            <person name="Samson N."/>
            <person name="Sanders I."/>
            <person name="Saurat O."/>
            <person name="Scarpelli C."/>
            <person name="Schiex T."/>
            <person name="Segurens B."/>
            <person name="Severin A.J."/>
            <person name="Sherrier D.J."/>
            <person name="Shi R."/>
            <person name="Sims S."/>
            <person name="Singer S.R."/>
            <person name="Sinharoy S."/>
            <person name="Sterck L."/>
            <person name="Viollet A."/>
            <person name="Wang B.B."/>
            <person name="Wang K."/>
            <person name="Wang M."/>
            <person name="Wang X."/>
            <person name="Warfsmann J."/>
            <person name="Weissenbach J."/>
            <person name="White D.D."/>
            <person name="White J.D."/>
            <person name="Wiley G.B."/>
            <person name="Wincker P."/>
            <person name="Xing Y."/>
            <person name="Yang L."/>
            <person name="Yao Z."/>
            <person name="Ying F."/>
            <person name="Zhai J."/>
            <person name="Zhou L."/>
            <person name="Zuber A."/>
            <person name="Denarie J."/>
            <person name="Dixon R.A."/>
            <person name="May G.D."/>
            <person name="Schwartz D.C."/>
            <person name="Rogers J."/>
            <person name="Quetier F."/>
            <person name="Town C.D."/>
            <person name="Roe B.A."/>
        </authorList>
    </citation>
    <scope>NUCLEOTIDE SEQUENCE [LARGE SCALE GENOMIC DNA]</scope>
    <source>
        <strain evidence="2">A17</strain>
        <strain evidence="4 5">cv. Jemalong A17</strain>
    </source>
</reference>
<proteinExistence type="predicted"/>
<evidence type="ECO:0000313" key="5">
    <source>
        <dbReference type="Proteomes" id="UP000002051"/>
    </source>
</evidence>
<gene>
    <name evidence="2" type="ordered locus">MTR_1g032740</name>
    <name evidence="3" type="ORF">MtrunA17_Chr1g0161541</name>
</gene>
<dbReference type="EMBL" id="PSQE01000001">
    <property type="protein sequence ID" value="RHN78075.1"/>
    <property type="molecule type" value="Genomic_DNA"/>
</dbReference>
<dbReference type="Proteomes" id="UP000002051">
    <property type="component" value="Unassembled WGS sequence"/>
</dbReference>
<feature type="region of interest" description="Disordered" evidence="1">
    <location>
        <begin position="41"/>
        <end position="66"/>
    </location>
</feature>
<reference evidence="6" key="4">
    <citation type="journal article" date="2018" name="Nat. Plants">
        <title>Whole-genome landscape of Medicago truncatula symbiotic genes.</title>
        <authorList>
            <person name="Pecrix Y."/>
            <person name="Staton S.E."/>
            <person name="Sallet E."/>
            <person name="Lelandais-Briere C."/>
            <person name="Moreau S."/>
            <person name="Carrere S."/>
            <person name="Blein T."/>
            <person name="Jardinaud M.F."/>
            <person name="Latrasse D."/>
            <person name="Zouine M."/>
            <person name="Zahm M."/>
            <person name="Kreplak J."/>
            <person name="Mayjonade B."/>
            <person name="Satge C."/>
            <person name="Perez M."/>
            <person name="Cauet S."/>
            <person name="Marande W."/>
            <person name="Chantry-Darmon C."/>
            <person name="Lopez-Roques C."/>
            <person name="Bouchez O."/>
            <person name="Berard A."/>
            <person name="Debelle F."/>
            <person name="Munos S."/>
            <person name="Bendahmane A."/>
            <person name="Berges H."/>
            <person name="Niebel A."/>
            <person name="Buitink J."/>
            <person name="Frugier F."/>
            <person name="Benhamed M."/>
            <person name="Crespi M."/>
            <person name="Gouzy J."/>
            <person name="Gamas P."/>
        </authorList>
    </citation>
    <scope>NUCLEOTIDE SEQUENCE [LARGE SCALE GENOMIC DNA]</scope>
    <source>
        <strain evidence="6">cv. Jemalong A17</strain>
    </source>
</reference>
<reference evidence="3" key="5">
    <citation type="journal article" date="2018" name="Nat. Plants">
        <title>Whole-genome landscape of Medicago truncatula symbiotic genes.</title>
        <authorList>
            <person name="Pecrix Y."/>
            <person name="Gamas P."/>
            <person name="Carrere S."/>
        </authorList>
    </citation>
    <scope>NUCLEOTIDE SEQUENCE</scope>
    <source>
        <tissue evidence="3">Leaves</tissue>
    </source>
</reference>
<organism evidence="2 5">
    <name type="scientific">Medicago truncatula</name>
    <name type="common">Barrel medic</name>
    <name type="synonym">Medicago tribuloides</name>
    <dbReference type="NCBI Taxonomy" id="3880"/>
    <lineage>
        <taxon>Eukaryota</taxon>
        <taxon>Viridiplantae</taxon>
        <taxon>Streptophyta</taxon>
        <taxon>Embryophyta</taxon>
        <taxon>Tracheophyta</taxon>
        <taxon>Spermatophyta</taxon>
        <taxon>Magnoliopsida</taxon>
        <taxon>eudicotyledons</taxon>
        <taxon>Gunneridae</taxon>
        <taxon>Pentapetalae</taxon>
        <taxon>rosids</taxon>
        <taxon>fabids</taxon>
        <taxon>Fabales</taxon>
        <taxon>Fabaceae</taxon>
        <taxon>Papilionoideae</taxon>
        <taxon>50 kb inversion clade</taxon>
        <taxon>NPAAA clade</taxon>
        <taxon>Hologalegina</taxon>
        <taxon>IRL clade</taxon>
        <taxon>Trifolieae</taxon>
        <taxon>Medicago</taxon>
    </lineage>
</organism>
<evidence type="ECO:0000313" key="2">
    <source>
        <dbReference type="EMBL" id="KEH40651.1"/>
    </source>
</evidence>
<accession>A0A072VGC1</accession>